<evidence type="ECO:0000256" key="3">
    <source>
        <dbReference type="ARBA" id="ARBA00022630"/>
    </source>
</evidence>
<sequence>MKHYLIIGSGLIGRLTGWRLIQAGHAVTILSSDDKAGTDSAGFIAASMIAPFTEAVTADRSIRDLGIQSQALWDKWLADFDKPVFYPKTGTLVVAHEGDKAELERYQRRAAHILDMTDYQQIDGQQLQNLSAELAENFQSALYFPEESCLDNRQFYQQVGEFLTKNANWQTIEPIETLTNATLEQLCQQTLGHLLDKFTSVIDCRGNGSKSDISDLRGVRGEVLRVYAPEVNLQQCVRLMHPRYPLYLAPRPDQQYVIGATVIESEDRSPVSVRSAMELLSALYSIHKGFAEARVLEMRAHCRPALPDHLPTIRQQEWGYQINGLYRHGYLLGPVMVDQLLTKLSEYTDSGVRYAS</sequence>
<dbReference type="GO" id="GO:0032259">
    <property type="term" value="P:methylation"/>
    <property type="evidence" value="ECO:0007669"/>
    <property type="project" value="UniProtKB-KW"/>
</dbReference>
<keyword evidence="3" id="KW-0285">Flavoprotein</keyword>
<evidence type="ECO:0000256" key="7">
    <source>
        <dbReference type="ARBA" id="ARBA00039751"/>
    </source>
</evidence>
<dbReference type="RefSeq" id="WP_069296765.1">
    <property type="nucleotide sequence ID" value="NZ_MCRI01000035.1"/>
</dbReference>
<feature type="domain" description="FAD dependent oxidoreductase" evidence="9">
    <location>
        <begin position="4"/>
        <end position="336"/>
    </location>
</feature>
<dbReference type="Gene3D" id="3.30.9.10">
    <property type="entry name" value="D-Amino Acid Oxidase, subunit A, domain 2"/>
    <property type="match status" value="1"/>
</dbReference>
<dbReference type="AlphaFoldDB" id="A0A1E3GPB9"/>
<comment type="similarity">
    <text evidence="2">Belongs to the DAMOX/DASOX family.</text>
</comment>
<dbReference type="PANTHER" id="PTHR11530:SF11">
    <property type="entry name" value="D-ASPARTATE OXIDASE"/>
    <property type="match status" value="1"/>
</dbReference>
<keyword evidence="5" id="KW-0560">Oxidoreductase</keyword>
<dbReference type="PATRIC" id="fig|291169.3.peg.2390"/>
<proteinExistence type="inferred from homology"/>
<dbReference type="GO" id="GO:0071949">
    <property type="term" value="F:FAD binding"/>
    <property type="evidence" value="ECO:0007669"/>
    <property type="project" value="InterPro"/>
</dbReference>
<keyword evidence="4" id="KW-0274">FAD</keyword>
<keyword evidence="10" id="KW-0489">Methyltransferase</keyword>
<keyword evidence="10" id="KW-0808">Transferase</keyword>
<evidence type="ECO:0000256" key="6">
    <source>
        <dbReference type="ARBA" id="ARBA00039101"/>
    </source>
</evidence>
<dbReference type="EMBL" id="MCRI01000035">
    <property type="protein sequence ID" value="ODN65893.1"/>
    <property type="molecule type" value="Genomic_DNA"/>
</dbReference>
<organism evidence="10 11">
    <name type="scientific">Methylophaga muralis</name>
    <dbReference type="NCBI Taxonomy" id="291169"/>
    <lineage>
        <taxon>Bacteria</taxon>
        <taxon>Pseudomonadati</taxon>
        <taxon>Pseudomonadota</taxon>
        <taxon>Gammaproteobacteria</taxon>
        <taxon>Thiotrichales</taxon>
        <taxon>Piscirickettsiaceae</taxon>
        <taxon>Methylophaga</taxon>
    </lineage>
</organism>
<dbReference type="SUPFAM" id="SSF51971">
    <property type="entry name" value="Nucleotide-binding domain"/>
    <property type="match status" value="1"/>
</dbReference>
<keyword evidence="11" id="KW-1185">Reference proteome</keyword>
<evidence type="ECO:0000256" key="5">
    <source>
        <dbReference type="ARBA" id="ARBA00023002"/>
    </source>
</evidence>
<evidence type="ECO:0000256" key="2">
    <source>
        <dbReference type="ARBA" id="ARBA00006730"/>
    </source>
</evidence>
<reference evidence="10 11" key="1">
    <citation type="submission" date="2016-07" db="EMBL/GenBank/DDBJ databases">
        <title>Draft Genome Sequence of Methylophaga muralis Bur 1.</title>
        <authorList>
            <person name="Vasilenko O.V."/>
            <person name="Doronina N.V."/>
            <person name="Shmareva M.N."/>
            <person name="Tarlachkov S.V."/>
            <person name="Mustakhimov I."/>
            <person name="Trotsenko Y.A."/>
        </authorList>
    </citation>
    <scope>NUCLEOTIDE SEQUENCE [LARGE SCALE GENOMIC DNA]</scope>
    <source>
        <strain evidence="10 11">Bur 1</strain>
    </source>
</reference>
<dbReference type="GO" id="GO:0003884">
    <property type="term" value="F:D-amino-acid oxidase activity"/>
    <property type="evidence" value="ECO:0007669"/>
    <property type="project" value="UniProtKB-EC"/>
</dbReference>
<evidence type="ECO:0000313" key="11">
    <source>
        <dbReference type="Proteomes" id="UP000094379"/>
    </source>
</evidence>
<evidence type="ECO:0000256" key="8">
    <source>
        <dbReference type="ARBA" id="ARBA00049547"/>
    </source>
</evidence>
<comment type="caution">
    <text evidence="10">The sequence shown here is derived from an EMBL/GenBank/DDBJ whole genome shotgun (WGS) entry which is preliminary data.</text>
</comment>
<evidence type="ECO:0000256" key="4">
    <source>
        <dbReference type="ARBA" id="ARBA00022827"/>
    </source>
</evidence>
<dbReference type="InterPro" id="IPR006076">
    <property type="entry name" value="FAD-dep_OxRdtase"/>
</dbReference>
<evidence type="ECO:0000313" key="10">
    <source>
        <dbReference type="EMBL" id="ODN65893.1"/>
    </source>
</evidence>
<evidence type="ECO:0000259" key="9">
    <source>
        <dbReference type="Pfam" id="PF01266"/>
    </source>
</evidence>
<dbReference type="GO" id="GO:0008168">
    <property type="term" value="F:methyltransferase activity"/>
    <property type="evidence" value="ECO:0007669"/>
    <property type="project" value="UniProtKB-KW"/>
</dbReference>
<evidence type="ECO:0000256" key="1">
    <source>
        <dbReference type="ARBA" id="ARBA00001974"/>
    </source>
</evidence>
<name>A0A1E3GPB9_9GAMM</name>
<gene>
    <name evidence="10" type="ORF">A9E74_02372</name>
</gene>
<dbReference type="Proteomes" id="UP000094379">
    <property type="component" value="Unassembled WGS sequence"/>
</dbReference>
<dbReference type="SUPFAM" id="SSF54373">
    <property type="entry name" value="FAD-linked reductases, C-terminal domain"/>
    <property type="match status" value="1"/>
</dbReference>
<dbReference type="Pfam" id="PF01266">
    <property type="entry name" value="DAO"/>
    <property type="match status" value="1"/>
</dbReference>
<dbReference type="InterPro" id="IPR023209">
    <property type="entry name" value="DAO"/>
</dbReference>
<dbReference type="EC" id="1.4.3.3" evidence="6"/>
<dbReference type="STRING" id="291169.A9E74_02372"/>
<protein>
    <recommendedName>
        <fullName evidence="7">D-amino-acid oxidase</fullName>
        <ecNumber evidence="6">1.4.3.3</ecNumber>
    </recommendedName>
</protein>
<comment type="cofactor">
    <cofactor evidence="1">
        <name>FAD</name>
        <dbReference type="ChEBI" id="CHEBI:57692"/>
    </cofactor>
</comment>
<dbReference type="PANTHER" id="PTHR11530">
    <property type="entry name" value="D-AMINO ACID OXIDASE"/>
    <property type="match status" value="1"/>
</dbReference>
<dbReference type="Gene3D" id="3.50.50.60">
    <property type="entry name" value="FAD/NAD(P)-binding domain"/>
    <property type="match status" value="1"/>
</dbReference>
<comment type="catalytic activity">
    <reaction evidence="8">
        <text>a D-alpha-amino acid + O2 + H2O = a 2-oxocarboxylate + H2O2 + NH4(+)</text>
        <dbReference type="Rhea" id="RHEA:21816"/>
        <dbReference type="ChEBI" id="CHEBI:15377"/>
        <dbReference type="ChEBI" id="CHEBI:15379"/>
        <dbReference type="ChEBI" id="CHEBI:16240"/>
        <dbReference type="ChEBI" id="CHEBI:28938"/>
        <dbReference type="ChEBI" id="CHEBI:35179"/>
        <dbReference type="ChEBI" id="CHEBI:59871"/>
        <dbReference type="EC" id="1.4.3.3"/>
    </reaction>
    <physiologicalReaction direction="left-to-right" evidence="8">
        <dbReference type="Rhea" id="RHEA:21817"/>
    </physiologicalReaction>
</comment>
<accession>A0A1E3GPB9</accession>
<dbReference type="GO" id="GO:0046416">
    <property type="term" value="P:D-amino acid metabolic process"/>
    <property type="evidence" value="ECO:0007669"/>
    <property type="project" value="InterPro"/>
</dbReference>
<dbReference type="InterPro" id="IPR036188">
    <property type="entry name" value="FAD/NAD-bd_sf"/>
</dbReference>